<evidence type="ECO:0000256" key="2">
    <source>
        <dbReference type="SAM" id="MobiDB-lite"/>
    </source>
</evidence>
<dbReference type="EMBL" id="ML770833">
    <property type="protein sequence ID" value="KAE9382943.1"/>
    <property type="molecule type" value="Genomic_DNA"/>
</dbReference>
<dbReference type="Pfam" id="PF00096">
    <property type="entry name" value="zf-C2H2"/>
    <property type="match status" value="1"/>
</dbReference>
<reference evidence="4" key="1">
    <citation type="journal article" date="2019" name="Environ. Microbiol.">
        <title>Fungal ecological strategies reflected in gene transcription - a case study of two litter decomposers.</title>
        <authorList>
            <person name="Barbi F."/>
            <person name="Kohler A."/>
            <person name="Barry K."/>
            <person name="Baskaran P."/>
            <person name="Daum C."/>
            <person name="Fauchery L."/>
            <person name="Ihrmark K."/>
            <person name="Kuo A."/>
            <person name="LaButti K."/>
            <person name="Lipzen A."/>
            <person name="Morin E."/>
            <person name="Grigoriev I.V."/>
            <person name="Henrissat B."/>
            <person name="Lindahl B."/>
            <person name="Martin F."/>
        </authorList>
    </citation>
    <scope>NUCLEOTIDE SEQUENCE</scope>
    <source>
        <strain evidence="4">JB14</strain>
    </source>
</reference>
<accession>A0A6A4GBX5</accession>
<dbReference type="PROSITE" id="PS50157">
    <property type="entry name" value="ZINC_FINGER_C2H2_2"/>
    <property type="match status" value="1"/>
</dbReference>
<evidence type="ECO:0000259" key="3">
    <source>
        <dbReference type="PROSITE" id="PS50157"/>
    </source>
</evidence>
<dbReference type="Proteomes" id="UP000799118">
    <property type="component" value="Unassembled WGS sequence"/>
</dbReference>
<feature type="region of interest" description="Disordered" evidence="2">
    <location>
        <begin position="1"/>
        <end position="119"/>
    </location>
</feature>
<evidence type="ECO:0000313" key="4">
    <source>
        <dbReference type="EMBL" id="KAE9382943.1"/>
    </source>
</evidence>
<feature type="domain" description="C2H2-type" evidence="3">
    <location>
        <begin position="152"/>
        <end position="182"/>
    </location>
</feature>
<protein>
    <recommendedName>
        <fullName evidence="3">C2H2-type domain-containing protein</fullName>
    </recommendedName>
</protein>
<dbReference type="OrthoDB" id="8922241at2759"/>
<keyword evidence="1" id="KW-0863">Zinc-finger</keyword>
<proteinExistence type="predicted"/>
<dbReference type="AlphaFoldDB" id="A0A6A4GBX5"/>
<dbReference type="GO" id="GO:0008270">
    <property type="term" value="F:zinc ion binding"/>
    <property type="evidence" value="ECO:0007669"/>
    <property type="project" value="UniProtKB-KW"/>
</dbReference>
<name>A0A6A4GBX5_9AGAR</name>
<feature type="compositionally biased region" description="Low complexity" evidence="2">
    <location>
        <begin position="91"/>
        <end position="119"/>
    </location>
</feature>
<dbReference type="SUPFAM" id="SSF57667">
    <property type="entry name" value="beta-beta-alpha zinc fingers"/>
    <property type="match status" value="1"/>
</dbReference>
<sequence>MTFSPNGAVDITGIGSYGTEVEPPSFEAWRSQPSEKRAQLVESPHLETQRNGQATIRRDGEAIGSKSQPFHLAIPSMSGHPTGPPATSTLSFSSRAARYSGGSSQPYPQSPSLSPSSSRSSKSFLCHICFTELKTKQTLQGHIRAHDKTQRFTCPHGCGTTFSLVQALQRHLREDRCPGARTRST</sequence>
<dbReference type="SMART" id="SM00355">
    <property type="entry name" value="ZnF_C2H2"/>
    <property type="match status" value="2"/>
</dbReference>
<dbReference type="Gene3D" id="3.30.160.60">
    <property type="entry name" value="Classic Zinc Finger"/>
    <property type="match status" value="1"/>
</dbReference>
<feature type="compositionally biased region" description="Basic and acidic residues" evidence="2">
    <location>
        <begin position="33"/>
        <end position="48"/>
    </location>
</feature>
<keyword evidence="1" id="KW-0479">Metal-binding</keyword>
<keyword evidence="1" id="KW-0862">Zinc</keyword>
<dbReference type="InterPro" id="IPR036236">
    <property type="entry name" value="Znf_C2H2_sf"/>
</dbReference>
<organism evidence="4 5">
    <name type="scientific">Gymnopus androsaceus JB14</name>
    <dbReference type="NCBI Taxonomy" id="1447944"/>
    <lineage>
        <taxon>Eukaryota</taxon>
        <taxon>Fungi</taxon>
        <taxon>Dikarya</taxon>
        <taxon>Basidiomycota</taxon>
        <taxon>Agaricomycotina</taxon>
        <taxon>Agaricomycetes</taxon>
        <taxon>Agaricomycetidae</taxon>
        <taxon>Agaricales</taxon>
        <taxon>Marasmiineae</taxon>
        <taxon>Omphalotaceae</taxon>
        <taxon>Gymnopus</taxon>
    </lineage>
</organism>
<evidence type="ECO:0000313" key="5">
    <source>
        <dbReference type="Proteomes" id="UP000799118"/>
    </source>
</evidence>
<keyword evidence="5" id="KW-1185">Reference proteome</keyword>
<gene>
    <name evidence="4" type="ORF">BT96DRAFT_1009838</name>
</gene>
<evidence type="ECO:0000256" key="1">
    <source>
        <dbReference type="PROSITE-ProRule" id="PRU00042"/>
    </source>
</evidence>
<dbReference type="InterPro" id="IPR013087">
    <property type="entry name" value="Znf_C2H2_type"/>
</dbReference>